<dbReference type="Gene3D" id="3.20.20.210">
    <property type="match status" value="1"/>
</dbReference>
<dbReference type="GO" id="GO:0006779">
    <property type="term" value="P:porphyrin-containing compound biosynthetic process"/>
    <property type="evidence" value="ECO:0007669"/>
    <property type="project" value="InterPro"/>
</dbReference>
<name>B3C6K8_9BACE</name>
<dbReference type="Proteomes" id="UP000004596">
    <property type="component" value="Unassembled WGS sequence"/>
</dbReference>
<reference evidence="2 3" key="2">
    <citation type="submission" date="2008-04" db="EMBL/GenBank/DDBJ databases">
        <authorList>
            <person name="Fulton L."/>
            <person name="Clifton S."/>
            <person name="Fulton B."/>
            <person name="Xu J."/>
            <person name="Minx P."/>
            <person name="Pepin K.H."/>
            <person name="Johnson M."/>
            <person name="Thiruvilangam P."/>
            <person name="Bhonagiri V."/>
            <person name="Nash W.E."/>
            <person name="Mardis E.R."/>
            <person name="Wilson R.K."/>
        </authorList>
    </citation>
    <scope>NUCLEOTIDE SEQUENCE [LARGE SCALE GENOMIC DNA]</scope>
    <source>
        <strain evidence="2 3">DSM 17393</strain>
    </source>
</reference>
<evidence type="ECO:0000259" key="1">
    <source>
        <dbReference type="Pfam" id="PF01208"/>
    </source>
</evidence>
<dbReference type="InterPro" id="IPR052024">
    <property type="entry name" value="Methanogen_methyltrans"/>
</dbReference>
<dbReference type="STRING" id="471870.BACINT_00544"/>
<dbReference type="GO" id="GO:0004853">
    <property type="term" value="F:uroporphyrinogen decarboxylase activity"/>
    <property type="evidence" value="ECO:0007669"/>
    <property type="project" value="InterPro"/>
</dbReference>
<feature type="domain" description="Uroporphyrinogen decarboxylase (URO-D)" evidence="1">
    <location>
        <begin position="65"/>
        <end position="333"/>
    </location>
</feature>
<dbReference type="PANTHER" id="PTHR47099">
    <property type="entry name" value="METHYLCOBAMIDE:COM METHYLTRANSFERASE MTBA"/>
    <property type="match status" value="1"/>
</dbReference>
<accession>B3C6K8</accession>
<proteinExistence type="predicted"/>
<dbReference type="eggNOG" id="COG0407">
    <property type="taxonomic scope" value="Bacteria"/>
</dbReference>
<organism evidence="2 3">
    <name type="scientific">Bacteroides intestinalis DSM 17393</name>
    <dbReference type="NCBI Taxonomy" id="471870"/>
    <lineage>
        <taxon>Bacteria</taxon>
        <taxon>Pseudomonadati</taxon>
        <taxon>Bacteroidota</taxon>
        <taxon>Bacteroidia</taxon>
        <taxon>Bacteroidales</taxon>
        <taxon>Bacteroidaceae</taxon>
        <taxon>Bacteroides</taxon>
    </lineage>
</organism>
<reference evidence="2 3" key="1">
    <citation type="submission" date="2008-04" db="EMBL/GenBank/DDBJ databases">
        <title>Draft genome sequence of Bacteroides intestinalis (DSM 17393).</title>
        <authorList>
            <person name="Sudarsanam P."/>
            <person name="Ley R."/>
            <person name="Guruge J."/>
            <person name="Turnbaugh P.J."/>
            <person name="Mahowald M."/>
            <person name="Liep D."/>
            <person name="Gordon J."/>
        </authorList>
    </citation>
    <scope>NUCLEOTIDE SEQUENCE [LARGE SCALE GENOMIC DNA]</scope>
    <source>
        <strain evidence="2 3">DSM 17393</strain>
    </source>
</reference>
<dbReference type="InterPro" id="IPR000257">
    <property type="entry name" value="Uroporphyrinogen_deCOase"/>
</dbReference>
<dbReference type="Pfam" id="PF01208">
    <property type="entry name" value="URO-D"/>
    <property type="match status" value="1"/>
</dbReference>
<gene>
    <name evidence="2" type="ORF">BACINT_00544</name>
</gene>
<evidence type="ECO:0000313" key="3">
    <source>
        <dbReference type="Proteomes" id="UP000004596"/>
    </source>
</evidence>
<dbReference type="CDD" id="cd03465">
    <property type="entry name" value="URO-D_like"/>
    <property type="match status" value="1"/>
</dbReference>
<dbReference type="AlphaFoldDB" id="B3C6K8"/>
<comment type="caution">
    <text evidence="2">The sequence shown here is derived from an EMBL/GenBank/DDBJ whole genome shotgun (WGS) entry which is preliminary data.</text>
</comment>
<dbReference type="InterPro" id="IPR038071">
    <property type="entry name" value="UROD/MetE-like_sf"/>
</dbReference>
<sequence length="339" mass="36790">MIPMNVSKWIKDIIASDKSLSMPIMTHPGIELLGKKVLDAVIDGEVHFQAIRALNERFPKAMACTAIMDLTVEAEAFGAQLCMSEHEVPMVTGRLLTSFEDVDALQIPSLDNARVPQYLKANALAAAGINKPVFAGCIGPYSLAGRLFDMTEIMMAIYTEPQTATLLLEKCTEFLLSYCQAIKATGVAGVVMAEPAAGLLSDEDCFQYSSLYVKQIIEAVQDDSFAVILHNCGNTGHCTPAMLKTGAKGYHFGNKADMVEALKACPADVLVMGNLDPVGIFKMALPEVVVRQTEELLNRTSSYPNFVISSGCDTPPEVPFANIEAFYQAVEKYNNKCGR</sequence>
<dbReference type="PANTHER" id="PTHR47099:SF1">
    <property type="entry name" value="METHYLCOBAMIDE:COM METHYLTRANSFERASE MTBA"/>
    <property type="match status" value="1"/>
</dbReference>
<evidence type="ECO:0000313" key="2">
    <source>
        <dbReference type="EMBL" id="EDV06982.1"/>
    </source>
</evidence>
<dbReference type="EMBL" id="ABJL02000006">
    <property type="protein sequence ID" value="EDV06982.1"/>
    <property type="molecule type" value="Genomic_DNA"/>
</dbReference>
<dbReference type="SUPFAM" id="SSF51726">
    <property type="entry name" value="UROD/MetE-like"/>
    <property type="match status" value="1"/>
</dbReference>
<protein>
    <submittedName>
        <fullName evidence="2">Uroporphyrinogen decarboxylase (URO-D)</fullName>
    </submittedName>
</protein>